<dbReference type="Pfam" id="PF02567">
    <property type="entry name" value="PhzC-PhzF"/>
    <property type="match status" value="1"/>
</dbReference>
<dbReference type="AlphaFoldDB" id="A0A5C8PTZ7"/>
<accession>A0A5C8PTZ7</accession>
<evidence type="ECO:0000256" key="1">
    <source>
        <dbReference type="ARBA" id="ARBA00008270"/>
    </source>
</evidence>
<dbReference type="NCBIfam" id="TIGR00654">
    <property type="entry name" value="PhzF_family"/>
    <property type="match status" value="1"/>
</dbReference>
<organism evidence="3 4">
    <name type="scientific">Vineibacter terrae</name>
    <dbReference type="NCBI Taxonomy" id="2586908"/>
    <lineage>
        <taxon>Bacteria</taxon>
        <taxon>Pseudomonadati</taxon>
        <taxon>Pseudomonadota</taxon>
        <taxon>Alphaproteobacteria</taxon>
        <taxon>Hyphomicrobiales</taxon>
        <taxon>Vineibacter</taxon>
    </lineage>
</organism>
<dbReference type="GO" id="GO:0016853">
    <property type="term" value="F:isomerase activity"/>
    <property type="evidence" value="ECO:0007669"/>
    <property type="project" value="TreeGrafter"/>
</dbReference>
<dbReference type="EMBL" id="VDUZ01000004">
    <property type="protein sequence ID" value="TXL80483.1"/>
    <property type="molecule type" value="Genomic_DNA"/>
</dbReference>
<dbReference type="PANTHER" id="PTHR13774:SF32">
    <property type="entry name" value="ANTISENSE-ENHANCING SEQUENCE 1"/>
    <property type="match status" value="1"/>
</dbReference>
<dbReference type="OrthoDB" id="9788221at2"/>
<reference evidence="3 4" key="1">
    <citation type="submission" date="2019-06" db="EMBL/GenBank/DDBJ databases">
        <title>New taxonomy in bacterial strain CC-CFT640, isolated from vineyard.</title>
        <authorList>
            <person name="Lin S.-Y."/>
            <person name="Tsai C.-F."/>
            <person name="Young C.-C."/>
        </authorList>
    </citation>
    <scope>NUCLEOTIDE SEQUENCE [LARGE SCALE GENOMIC DNA]</scope>
    <source>
        <strain evidence="3 4">CC-CFT640</strain>
    </source>
</reference>
<keyword evidence="4" id="KW-1185">Reference proteome</keyword>
<evidence type="ECO:0000256" key="2">
    <source>
        <dbReference type="PIRSR" id="PIRSR016184-1"/>
    </source>
</evidence>
<evidence type="ECO:0000313" key="4">
    <source>
        <dbReference type="Proteomes" id="UP000321638"/>
    </source>
</evidence>
<dbReference type="Proteomes" id="UP000321638">
    <property type="component" value="Unassembled WGS sequence"/>
</dbReference>
<dbReference type="PANTHER" id="PTHR13774">
    <property type="entry name" value="PHENAZINE BIOSYNTHESIS PROTEIN"/>
    <property type="match status" value="1"/>
</dbReference>
<sequence length="300" mass="31294">MAIYAFVTVDVFTTQRFGGNPLAVFPDARGLSDAQMQALANEFNLSETTFVLPPDDPANTARVRIFNRTHEMPFAGHPNVGTAFVLAKQHQDRGGVLRFEEIAGLVEIKVARDAAGAVTGATIAAPQPLVLGPCLPADAIAACAGLEMADVIVAAHQPVQASVGNTFVLAEVSAAALARALPDIGQFRRVRAAWPALNGRLSLYLYAHDGRRIRARMFAPLAGTHEDPATGSAATPLAALLLSLTSKADVACDIIQGVEMGRPSLLHATAWRSDDGLRASVGGSCVPVLRGEACVGSPAG</sequence>
<proteinExistence type="inferred from homology"/>
<dbReference type="SUPFAM" id="SSF54506">
    <property type="entry name" value="Diaminopimelate epimerase-like"/>
    <property type="match status" value="1"/>
</dbReference>
<protein>
    <submittedName>
        <fullName evidence="3">PhzF family phenazine biosynthesis protein</fullName>
    </submittedName>
</protein>
<comment type="similarity">
    <text evidence="1">Belongs to the PhzF family.</text>
</comment>
<dbReference type="InterPro" id="IPR003719">
    <property type="entry name" value="Phenazine_PhzF-like"/>
</dbReference>
<dbReference type="PIRSF" id="PIRSF016184">
    <property type="entry name" value="PhzC_PhzF"/>
    <property type="match status" value="1"/>
</dbReference>
<feature type="active site" evidence="2">
    <location>
        <position position="47"/>
    </location>
</feature>
<name>A0A5C8PTZ7_9HYPH</name>
<comment type="caution">
    <text evidence="3">The sequence shown here is derived from an EMBL/GenBank/DDBJ whole genome shotgun (WGS) entry which is preliminary data.</text>
</comment>
<dbReference type="RefSeq" id="WP_147845899.1">
    <property type="nucleotide sequence ID" value="NZ_VDUZ01000004.1"/>
</dbReference>
<dbReference type="Gene3D" id="3.10.310.10">
    <property type="entry name" value="Diaminopimelate Epimerase, Chain A, domain 1"/>
    <property type="match status" value="2"/>
</dbReference>
<dbReference type="GO" id="GO:0005737">
    <property type="term" value="C:cytoplasm"/>
    <property type="evidence" value="ECO:0007669"/>
    <property type="project" value="TreeGrafter"/>
</dbReference>
<evidence type="ECO:0000313" key="3">
    <source>
        <dbReference type="EMBL" id="TXL80483.1"/>
    </source>
</evidence>
<gene>
    <name evidence="3" type="ORF">FHP25_05510</name>
</gene>